<proteinExistence type="predicted"/>
<feature type="compositionally biased region" description="Low complexity" evidence="1">
    <location>
        <begin position="1"/>
        <end position="17"/>
    </location>
</feature>
<accession>A0A2A2D1J2</accession>
<evidence type="ECO:0000313" key="2">
    <source>
        <dbReference type="EMBL" id="PAU45286.1"/>
    </source>
</evidence>
<reference evidence="2 3" key="1">
    <citation type="submission" date="2017-08" db="EMBL/GenBank/DDBJ databases">
        <title>Genome sequence of Streptomyces albireticuli NRRL B-1670.</title>
        <authorList>
            <person name="Graham D.E."/>
            <person name="Mahan K.M."/>
            <person name="Klingeman D.M."/>
            <person name="Hettich R.L."/>
            <person name="Parry R.J."/>
            <person name="Spain J.C."/>
        </authorList>
    </citation>
    <scope>NUCLEOTIDE SEQUENCE [LARGE SCALE GENOMIC DNA]</scope>
    <source>
        <strain evidence="2 3">NRRL B-1670</strain>
    </source>
</reference>
<dbReference type="Proteomes" id="UP000218944">
    <property type="component" value="Unassembled WGS sequence"/>
</dbReference>
<dbReference type="AlphaFoldDB" id="A0A2A2D1J2"/>
<feature type="compositionally biased region" description="Gly residues" evidence="1">
    <location>
        <begin position="43"/>
        <end position="59"/>
    </location>
</feature>
<keyword evidence="3" id="KW-1185">Reference proteome</keyword>
<feature type="region of interest" description="Disordered" evidence="1">
    <location>
        <begin position="1"/>
        <end position="62"/>
    </location>
</feature>
<evidence type="ECO:0000256" key="1">
    <source>
        <dbReference type="SAM" id="MobiDB-lite"/>
    </source>
</evidence>
<comment type="caution">
    <text evidence="2">The sequence shown here is derived from an EMBL/GenBank/DDBJ whole genome shotgun (WGS) entry which is preliminary data.</text>
</comment>
<name>A0A2A2D1J2_9ACTN</name>
<evidence type="ECO:0000313" key="3">
    <source>
        <dbReference type="Proteomes" id="UP000218944"/>
    </source>
</evidence>
<organism evidence="2 3">
    <name type="scientific">Streptomyces albireticuli</name>
    <dbReference type="NCBI Taxonomy" id="1940"/>
    <lineage>
        <taxon>Bacteria</taxon>
        <taxon>Bacillati</taxon>
        <taxon>Actinomycetota</taxon>
        <taxon>Actinomycetes</taxon>
        <taxon>Kitasatosporales</taxon>
        <taxon>Streptomycetaceae</taxon>
        <taxon>Streptomyces</taxon>
    </lineage>
</organism>
<protein>
    <submittedName>
        <fullName evidence="2">Uncharacterized protein</fullName>
    </submittedName>
</protein>
<gene>
    <name evidence="2" type="ORF">CK936_30195</name>
</gene>
<sequence length="456" mass="48378">MAGARAALGRAARRQQTAGGGSAGPGGGTNGGKVSLTKTPKGGQAGAQGGGQATVGGGTARQRRGRAVLARLLRARARTRLRRRRINRRVAAWWRRTGPWRARARRAVPHGARVGMAGAAAGLTGAVLTPPGVAIGMLVTLKRLFFPRRGAGNPAYAWGFVTARRIWLRLYGRAQTTNARNARIAAVTGKVATPARGTTAATTTAPATTGGGAITPGGISAMSVLVRTCEDLRDSYSRYMPPTMIAVAAEYAGLPEGVRQCAQAVKALAINTDVKYPVLKPLVQALVGVYTKVMQAADYAEQINPHFRTVHADDLARHESPRNGPGERMWNIGVVPGSGGTAFQPSHFVMQSQSVAIVYTTYIPEDMVIVGREYAGLPVALEAVSATVEVLHTRTRDSYPVDDSVTDMIGTLARMIASASSEAMDVFKLFRTLHAKDLNRRENPRKGPAAEAMWNV</sequence>
<dbReference type="EMBL" id="NSJV01000569">
    <property type="protein sequence ID" value="PAU45286.1"/>
    <property type="molecule type" value="Genomic_DNA"/>
</dbReference>
<feature type="compositionally biased region" description="Gly residues" evidence="1">
    <location>
        <begin position="18"/>
        <end position="31"/>
    </location>
</feature>